<dbReference type="PROSITE" id="PS50002">
    <property type="entry name" value="SH3"/>
    <property type="match status" value="1"/>
</dbReference>
<dbReference type="GO" id="GO:0030674">
    <property type="term" value="F:protein-macromolecule adaptor activity"/>
    <property type="evidence" value="ECO:0007669"/>
    <property type="project" value="EnsemblFungi"/>
</dbReference>
<keyword evidence="1 2" id="KW-0728">SH3 domain</keyword>
<evidence type="ECO:0000256" key="1">
    <source>
        <dbReference type="ARBA" id="ARBA00022443"/>
    </source>
</evidence>
<name>G0WGP9_NAUDC</name>
<protein>
    <recommendedName>
        <fullName evidence="4">SH3 domain-containing protein</fullName>
    </recommendedName>
</protein>
<evidence type="ECO:0000259" key="4">
    <source>
        <dbReference type="PROSITE" id="PS50002"/>
    </source>
</evidence>
<evidence type="ECO:0000256" key="3">
    <source>
        <dbReference type="SAM" id="MobiDB-lite"/>
    </source>
</evidence>
<dbReference type="PANTHER" id="PTHR14167">
    <property type="entry name" value="SH3 DOMAIN-CONTAINING"/>
    <property type="match status" value="1"/>
</dbReference>
<feature type="compositionally biased region" description="Polar residues" evidence="3">
    <location>
        <begin position="232"/>
        <end position="245"/>
    </location>
</feature>
<dbReference type="SUPFAM" id="SSF50044">
    <property type="entry name" value="SH3-domain"/>
    <property type="match status" value="1"/>
</dbReference>
<evidence type="ECO:0000256" key="2">
    <source>
        <dbReference type="PROSITE-ProRule" id="PRU00192"/>
    </source>
</evidence>
<dbReference type="InterPro" id="IPR001452">
    <property type="entry name" value="SH3_domain"/>
</dbReference>
<feature type="compositionally biased region" description="Acidic residues" evidence="3">
    <location>
        <begin position="67"/>
        <end position="78"/>
    </location>
</feature>
<evidence type="ECO:0000313" key="6">
    <source>
        <dbReference type="Proteomes" id="UP000000689"/>
    </source>
</evidence>
<dbReference type="GO" id="GO:0071852">
    <property type="term" value="P:fungal-type cell wall organization or biogenesis"/>
    <property type="evidence" value="ECO:0007669"/>
    <property type="project" value="EnsemblFungi"/>
</dbReference>
<feature type="domain" description="SH3" evidence="4">
    <location>
        <begin position="104"/>
        <end position="165"/>
    </location>
</feature>
<dbReference type="Gene3D" id="2.30.30.40">
    <property type="entry name" value="SH3 Domains"/>
    <property type="match status" value="1"/>
</dbReference>
<sequence length="245" mass="28272">MSHSKNESLTTIVPDHPTENQWKPQQQPSRQSLNASIHEEDETSTIGYISIKDYAYPEDNSLHYGYFEEEEDDNESEEDASRIYSDDDDTANHRQSIVLPKDYVVNQWAVALYDFEPENDNELGLKENDIVFISYKHGQGWLVAENEKRTQTGLVPEEYVSYLESGEEDVAATNGRTEEQDDDPARPFYLTHMITQGVQLPPADAEQEQIDDIKYDNNVNEDDDEWEDVDQLENNINEKLNISTE</sequence>
<feature type="region of interest" description="Disordered" evidence="3">
    <location>
        <begin position="1"/>
        <end position="42"/>
    </location>
</feature>
<dbReference type="SMART" id="SM00326">
    <property type="entry name" value="SH3"/>
    <property type="match status" value="1"/>
</dbReference>
<accession>G0WGP9</accession>
<dbReference type="EMBL" id="HE580276">
    <property type="protein sequence ID" value="CCD26977.1"/>
    <property type="molecule type" value="Genomic_DNA"/>
</dbReference>
<dbReference type="GO" id="GO:0043409">
    <property type="term" value="P:negative regulation of MAPK cascade"/>
    <property type="evidence" value="ECO:0007669"/>
    <property type="project" value="EnsemblFungi"/>
</dbReference>
<dbReference type="HOGENOM" id="CLU_069841_1_0_1"/>
<dbReference type="STRING" id="1071378.G0WGP9"/>
<dbReference type="Proteomes" id="UP000000689">
    <property type="component" value="Chromosome 10"/>
</dbReference>
<gene>
    <name evidence="5" type="primary">NDAI0J00850</name>
    <name evidence="5" type="ordered locus">NDAI_0J00850</name>
</gene>
<evidence type="ECO:0000313" key="5">
    <source>
        <dbReference type="EMBL" id="CCD26977.1"/>
    </source>
</evidence>
<dbReference type="GO" id="GO:0005737">
    <property type="term" value="C:cytoplasm"/>
    <property type="evidence" value="ECO:0007669"/>
    <property type="project" value="EnsemblFungi"/>
</dbReference>
<proteinExistence type="predicted"/>
<dbReference type="RefSeq" id="XP_003672220.1">
    <property type="nucleotide sequence ID" value="XM_003672172.1"/>
</dbReference>
<feature type="region of interest" description="Disordered" evidence="3">
    <location>
        <begin position="216"/>
        <end position="245"/>
    </location>
</feature>
<dbReference type="OrthoDB" id="19092at2759"/>
<keyword evidence="6" id="KW-1185">Reference proteome</keyword>
<dbReference type="InterPro" id="IPR036028">
    <property type="entry name" value="SH3-like_dom_sf"/>
</dbReference>
<dbReference type="GeneID" id="11494157"/>
<dbReference type="OMA" id="PFYLTHM"/>
<dbReference type="Pfam" id="PF00018">
    <property type="entry name" value="SH3_1"/>
    <property type="match status" value="1"/>
</dbReference>
<feature type="region of interest" description="Disordered" evidence="3">
    <location>
        <begin position="63"/>
        <end position="89"/>
    </location>
</feature>
<feature type="compositionally biased region" description="Polar residues" evidence="3">
    <location>
        <begin position="19"/>
        <end position="35"/>
    </location>
</feature>
<dbReference type="InterPro" id="IPR050384">
    <property type="entry name" value="Endophilin_SH3RF"/>
</dbReference>
<dbReference type="AlphaFoldDB" id="G0WGP9"/>
<dbReference type="FunFam" id="2.30.30.40:FF:000283">
    <property type="entry name" value="NAP1-binding protein 2"/>
    <property type="match status" value="1"/>
</dbReference>
<organism evidence="5 6">
    <name type="scientific">Naumovozyma dairenensis (strain ATCC 10597 / BCRC 20456 / CBS 421 / NBRC 0211 / NRRL Y-12639)</name>
    <name type="common">Saccharomyces dairenensis</name>
    <dbReference type="NCBI Taxonomy" id="1071378"/>
    <lineage>
        <taxon>Eukaryota</taxon>
        <taxon>Fungi</taxon>
        <taxon>Dikarya</taxon>
        <taxon>Ascomycota</taxon>
        <taxon>Saccharomycotina</taxon>
        <taxon>Saccharomycetes</taxon>
        <taxon>Saccharomycetales</taxon>
        <taxon>Saccharomycetaceae</taxon>
        <taxon>Naumovozyma</taxon>
    </lineage>
</organism>
<feature type="compositionally biased region" description="Acidic residues" evidence="3">
    <location>
        <begin position="219"/>
        <end position="231"/>
    </location>
</feature>
<dbReference type="KEGG" id="ndi:NDAI_0J00850"/>
<reference evidence="5 6" key="1">
    <citation type="journal article" date="2011" name="Proc. Natl. Acad. Sci. U.S.A.">
        <title>Evolutionary erosion of yeast sex chromosomes by mating-type switching accidents.</title>
        <authorList>
            <person name="Gordon J.L."/>
            <person name="Armisen D."/>
            <person name="Proux-Wera E."/>
            <person name="Oheigeartaigh S.S."/>
            <person name="Byrne K.P."/>
            <person name="Wolfe K.H."/>
        </authorList>
    </citation>
    <scope>NUCLEOTIDE SEQUENCE [LARGE SCALE GENOMIC DNA]</scope>
    <source>
        <strain evidence="6">ATCC 10597 / BCRC 20456 / CBS 421 / NBRC 0211 / NRRL Y-12639</strain>
    </source>
</reference>
<dbReference type="eggNOG" id="ENOG502RZ32">
    <property type="taxonomic scope" value="Eukaryota"/>
</dbReference>
<dbReference type="PANTHER" id="PTHR14167:SF116">
    <property type="entry name" value="CAP, ISOFORM AC"/>
    <property type="match status" value="1"/>
</dbReference>